<evidence type="ECO:0000313" key="4">
    <source>
        <dbReference type="EMBL" id="KAA0175239.1"/>
    </source>
</evidence>
<evidence type="ECO:0000313" key="1">
    <source>
        <dbReference type="EMBL" id="KAA0151878.1"/>
    </source>
</evidence>
<dbReference type="EMBL" id="VLTO01000015">
    <property type="protein sequence ID" value="KAA0175239.1"/>
    <property type="molecule type" value="Genomic_DNA"/>
</dbReference>
<dbReference type="OrthoDB" id="10274695at2759"/>
<gene>
    <name evidence="4" type="ORF">FNF27_03247</name>
    <name evidence="2" type="ORF">FNF28_05929</name>
    <name evidence="1" type="ORF">FNF29_04284</name>
    <name evidence="3" type="ORF">FNF31_02280</name>
</gene>
<evidence type="ECO:0000313" key="8">
    <source>
        <dbReference type="Proteomes" id="UP000325113"/>
    </source>
</evidence>
<proteinExistence type="predicted"/>
<accession>A0A5A8ECH5</accession>
<keyword evidence="6" id="KW-1185">Reference proteome</keyword>
<comment type="caution">
    <text evidence="4">The sequence shown here is derived from an EMBL/GenBank/DDBJ whole genome shotgun (WGS) entry which is preliminary data.</text>
</comment>
<evidence type="ECO:0000313" key="2">
    <source>
        <dbReference type="EMBL" id="KAA0159254.1"/>
    </source>
</evidence>
<protein>
    <submittedName>
        <fullName evidence="4">Uncharacterized protein</fullName>
    </submittedName>
</protein>
<dbReference type="Proteomes" id="UP000322899">
    <property type="component" value="Unassembled WGS sequence"/>
</dbReference>
<dbReference type="AlphaFoldDB" id="A0A5A8ECH5"/>
<evidence type="ECO:0000313" key="5">
    <source>
        <dbReference type="Proteomes" id="UP000322899"/>
    </source>
</evidence>
<organism evidence="4 5">
    <name type="scientific">Cafeteria roenbergensis</name>
    <name type="common">Marine flagellate</name>
    <dbReference type="NCBI Taxonomy" id="33653"/>
    <lineage>
        <taxon>Eukaryota</taxon>
        <taxon>Sar</taxon>
        <taxon>Stramenopiles</taxon>
        <taxon>Bigyra</taxon>
        <taxon>Opalozoa</taxon>
        <taxon>Bicosoecida</taxon>
        <taxon>Cafeteriaceae</taxon>
        <taxon>Cafeteria</taxon>
    </lineage>
</organism>
<evidence type="ECO:0000313" key="7">
    <source>
        <dbReference type="Proteomes" id="UP000324907"/>
    </source>
</evidence>
<reference evidence="5 6" key="1">
    <citation type="submission" date="2019-07" db="EMBL/GenBank/DDBJ databases">
        <title>Genomes of Cafeteria roenbergensis.</title>
        <authorList>
            <person name="Fischer M.G."/>
            <person name="Hackl T."/>
            <person name="Roman M."/>
        </authorList>
    </citation>
    <scope>NUCLEOTIDE SEQUENCE [LARGE SCALE GENOMIC DNA]</scope>
    <source>
        <strain evidence="1 6">BVI</strain>
        <strain evidence="3 8">Cflag</strain>
        <strain evidence="4 5">E4-10P</strain>
        <strain evidence="2 7">RCC970-E3</strain>
    </source>
</reference>
<dbReference type="EMBL" id="VLTN01000024">
    <property type="protein sequence ID" value="KAA0151878.1"/>
    <property type="molecule type" value="Genomic_DNA"/>
</dbReference>
<dbReference type="Proteomes" id="UP000325113">
    <property type="component" value="Unassembled WGS sequence"/>
</dbReference>
<sequence>MLARSLRRTQRVFPGVRWASTYSSPLQAIEKGDFAAAKAAFPNYLKEYREAVVPEPELAHVNSGRFDKFLRLMGEDGGEDWGRFLAAALVDLRDKDPSICQTGVLVNSLIFAVLCEALPPRDMGRHLQAVQLEGARLFETGEAPSPTNPMGGIDSMSPERREQAMAQDALFKAWYHGMFIGGRGTFDELLTSTRDKLTSQHRKALESIPESETAQRQQMEMSIGATEAMLFPGDDPAMRPPLTELPLLGIDVDFEEFATAIEKGHFYTFLSLSPNTADLAQKLIMMRLAERGEIPPSEAPSLVQVEGATYDRMARGAATLLSMYMLQPVLQALWVHAACVPDSPAVARIADIASRWSLHGKRTLVIRGNLPPALEKKALQTTVESATGAAWRLEADVPTDQNSMSQLMNPLGLQSVALGPPADAVTPYETMWGAADHIEDMMSLAASRLAAHSFMANAVRMERKVSGFLAEEIQRLQAGLPKPEDGTELSPAQFFAEDPGRNVAPPVEQTMATPSDEQRWAALTGVVAPGCLAAFSSVHPQQKGEQGRR</sequence>
<evidence type="ECO:0000313" key="3">
    <source>
        <dbReference type="EMBL" id="KAA0164743.1"/>
    </source>
</evidence>
<evidence type="ECO:0000313" key="6">
    <source>
        <dbReference type="Proteomes" id="UP000323011"/>
    </source>
</evidence>
<dbReference type="Proteomes" id="UP000323011">
    <property type="component" value="Unassembled WGS sequence"/>
</dbReference>
<name>A0A5A8ECH5_CAFRO</name>
<dbReference type="EMBL" id="VLTL01000133">
    <property type="protein sequence ID" value="KAA0159254.1"/>
    <property type="molecule type" value="Genomic_DNA"/>
</dbReference>
<dbReference type="EMBL" id="VLTM01000016">
    <property type="protein sequence ID" value="KAA0164743.1"/>
    <property type="molecule type" value="Genomic_DNA"/>
</dbReference>
<dbReference type="Proteomes" id="UP000324907">
    <property type="component" value="Unassembled WGS sequence"/>
</dbReference>